<organism evidence="1 3">
    <name type="scientific">Picrophilus torridus (strain ATCC 700027 / DSM 9790 / JCM 10055 / NBRC 100828 / KAW 2/3)</name>
    <dbReference type="NCBI Taxonomy" id="1122961"/>
    <lineage>
        <taxon>Archaea</taxon>
        <taxon>Methanobacteriati</taxon>
        <taxon>Thermoplasmatota</taxon>
        <taxon>Thermoplasmata</taxon>
        <taxon>Thermoplasmatales</taxon>
        <taxon>Picrophilaceae</taxon>
        <taxon>Picrophilus</taxon>
    </lineage>
</organism>
<dbReference type="eggNOG" id="arCOG01877">
    <property type="taxonomic scope" value="Archaea"/>
</dbReference>
<dbReference type="Gene3D" id="3.20.20.210">
    <property type="match status" value="1"/>
</dbReference>
<sequence>MSVKKLVYGIYPKTNELRLEIGRWERGIIPDSVLNEKINDEKYIFYDKVKDIYYTDPLYNWYDIFRPLSRIVNGISLGPLTRFLETNTFYRIPEISDVKDFNLEPDKFQKIDDNPPLPLYLKHGINFHGLLPSPYSFYYMSKTLMDYNDFNKKILNIYSRILDIYSIKNVVLLDPLYYKNDAYIDLSDFAKKYNVILITSGNVSKLKINGKLESIAVRPDEVDYIINKCSYPGISIFSGDNTKMEDLKTIRKEISGYDNVLLTHSTYMDFLPRVIADKKMDLILEA</sequence>
<dbReference type="EC" id="2.1.1.14" evidence="1"/>
<reference evidence="1 3" key="1">
    <citation type="journal article" date="2004" name="Proc. Natl. Acad. Sci. U.S.A.">
        <title>Genome sequence of Picrophilus torridus and its implications for life around pH 0.</title>
        <authorList>
            <person name="Futterer O."/>
            <person name="Angelov A."/>
            <person name="Liesegang H."/>
            <person name="Gottschalk G."/>
            <person name="Schleper C."/>
            <person name="Schepers B."/>
            <person name="Dock C."/>
            <person name="Antranikian G."/>
            <person name="Liebl W."/>
        </authorList>
    </citation>
    <scope>NUCLEOTIDE SEQUENCE [LARGE SCALE GENOMIC DNA]</scope>
    <source>
        <strain evidence="3">ATCC 700027 / DSM 9790 / JCM 10055 / NBRC 100828</strain>
        <strain evidence="1">DSM 9790</strain>
    </source>
</reference>
<evidence type="ECO:0000313" key="2">
    <source>
        <dbReference type="EMBL" id="SMD31708.1"/>
    </source>
</evidence>
<keyword evidence="4" id="KW-1185">Reference proteome</keyword>
<dbReference type="GeneID" id="2844217"/>
<dbReference type="STRING" id="263820.PTO0185"/>
<evidence type="ECO:0000313" key="1">
    <source>
        <dbReference type="EMBL" id="AAT42770.1"/>
    </source>
</evidence>
<accession>Q6L2N2</accession>
<gene>
    <name evidence="1" type="ordered locus">PTO0185</name>
    <name evidence="2" type="ORF">SAMN02745355_1624</name>
</gene>
<dbReference type="EMBL" id="AE017261">
    <property type="protein sequence ID" value="AAT42770.1"/>
    <property type="molecule type" value="Genomic_DNA"/>
</dbReference>
<keyword evidence="1" id="KW-0808">Transferase</keyword>
<dbReference type="Proteomes" id="UP000000438">
    <property type="component" value="Chromosome"/>
</dbReference>
<dbReference type="NCBIfam" id="NF005029">
    <property type="entry name" value="PRK06438.1"/>
    <property type="match status" value="1"/>
</dbReference>
<dbReference type="Proteomes" id="UP000192315">
    <property type="component" value="Unassembled WGS sequence"/>
</dbReference>
<protein>
    <submittedName>
        <fullName evidence="2">5-methyltetrahydropteroyltriglutamate--homocysteine methyltransferase</fullName>
    </submittedName>
    <submittedName>
        <fullName evidence="1">Methionine synthase II, cobalamin-independent</fullName>
        <ecNumber evidence="1">2.1.1.14</ecNumber>
    </submittedName>
</protein>
<keyword evidence="1" id="KW-0489">Methyltransferase</keyword>
<dbReference type="OrthoDB" id="33991at2157"/>
<name>Q6L2N2_PICTO</name>
<reference evidence="2 4" key="3">
    <citation type="submission" date="2017-04" db="EMBL/GenBank/DDBJ databases">
        <authorList>
            <person name="Varghese N."/>
            <person name="Submissions S."/>
        </authorList>
    </citation>
    <scope>NUCLEOTIDE SEQUENCE [LARGE SCALE GENOMIC DNA]</scope>
    <source>
        <strain evidence="2 4">DSM 9789</strain>
    </source>
</reference>
<dbReference type="SUPFAM" id="SSF51726">
    <property type="entry name" value="UROD/MetE-like"/>
    <property type="match status" value="1"/>
</dbReference>
<dbReference type="PaxDb" id="263820-PTO0185"/>
<dbReference type="GO" id="GO:0032259">
    <property type="term" value="P:methylation"/>
    <property type="evidence" value="ECO:0007669"/>
    <property type="project" value="UniProtKB-KW"/>
</dbReference>
<dbReference type="EMBL" id="FWYE01000006">
    <property type="protein sequence ID" value="SMD31708.1"/>
    <property type="molecule type" value="Genomic_DNA"/>
</dbReference>
<dbReference type="RefSeq" id="WP_011176986.1">
    <property type="nucleotide sequence ID" value="NC_005877.1"/>
</dbReference>
<dbReference type="AlphaFoldDB" id="Q6L2N2"/>
<dbReference type="GO" id="GO:0003871">
    <property type="term" value="F:5-methyltetrahydropteroyltriglutamate-homocysteine S-methyltransferase activity"/>
    <property type="evidence" value="ECO:0007669"/>
    <property type="project" value="UniProtKB-EC"/>
</dbReference>
<evidence type="ECO:0000313" key="4">
    <source>
        <dbReference type="Proteomes" id="UP000192315"/>
    </source>
</evidence>
<accession>A0A8G2L820</accession>
<dbReference type="InParanoid" id="Q6L2N2"/>
<dbReference type="KEGG" id="pto:PTO0185"/>
<dbReference type="HOGENOM" id="CLU_971877_0_0_2"/>
<dbReference type="FunCoup" id="Q6L2N2">
    <property type="interactions" value="81"/>
</dbReference>
<reference evidence="1" key="2">
    <citation type="submission" date="2004-02" db="EMBL/GenBank/DDBJ databases">
        <authorList>
            <person name="Fuetterer O."/>
            <person name="Angelov A."/>
            <person name="Liesegang H."/>
            <person name="Gottschalk G."/>
            <person name="Schleper C."/>
            <person name="Schepers B."/>
            <person name="Dock C."/>
            <person name="Antranikian G."/>
            <person name="Liebl W."/>
        </authorList>
    </citation>
    <scope>NUCLEOTIDE SEQUENCE</scope>
    <source>
        <strain evidence="1">DSM 9790</strain>
    </source>
</reference>
<dbReference type="InterPro" id="IPR038071">
    <property type="entry name" value="UROD/MetE-like_sf"/>
</dbReference>
<proteinExistence type="predicted"/>
<evidence type="ECO:0000313" key="3">
    <source>
        <dbReference type="Proteomes" id="UP000000438"/>
    </source>
</evidence>